<dbReference type="OrthoDB" id="76567at2759"/>
<accession>C4JHC8</accession>
<gene>
    <name evidence="1" type="ORF">UREG_02701</name>
</gene>
<dbReference type="AlphaFoldDB" id="C4JHC8"/>
<protein>
    <submittedName>
        <fullName evidence="1">Uncharacterized protein</fullName>
    </submittedName>
</protein>
<dbReference type="GeneID" id="8437486"/>
<dbReference type="InParanoid" id="C4JHC8"/>
<dbReference type="HOGENOM" id="CLU_062454_1_0_1"/>
<evidence type="ECO:0000313" key="2">
    <source>
        <dbReference type="Proteomes" id="UP000002058"/>
    </source>
</evidence>
<sequence>MPTLLHDCHQEWIKDEMYDMTRAGFLSDAELKFLRTRVGTTFKTFGGIWENSRKDPDLCLLGYGQFLPTVVMESGYSESRPQLQADMRLWLKGGAPAVQLVLIINWSELVGKKIKGSIEAWELNGDTPTLIQEEVIFPQPPGNPAQAIGVTRGQLFGNATFPNRNRNDTYNLSIENLRNVASWSIRDMGFIPV</sequence>
<organism evidence="1 2">
    <name type="scientific">Uncinocarpus reesii (strain UAMH 1704)</name>
    <dbReference type="NCBI Taxonomy" id="336963"/>
    <lineage>
        <taxon>Eukaryota</taxon>
        <taxon>Fungi</taxon>
        <taxon>Dikarya</taxon>
        <taxon>Ascomycota</taxon>
        <taxon>Pezizomycotina</taxon>
        <taxon>Eurotiomycetes</taxon>
        <taxon>Eurotiomycetidae</taxon>
        <taxon>Onygenales</taxon>
        <taxon>Onygenaceae</taxon>
        <taxon>Uncinocarpus</taxon>
    </lineage>
</organism>
<proteinExistence type="predicted"/>
<dbReference type="KEGG" id="ure:UREG_02701"/>
<evidence type="ECO:0000313" key="1">
    <source>
        <dbReference type="EMBL" id="EEP77852.1"/>
    </source>
</evidence>
<dbReference type="eggNOG" id="ENOG502SUK3">
    <property type="taxonomic scope" value="Eukaryota"/>
</dbReference>
<keyword evidence="2" id="KW-1185">Reference proteome</keyword>
<reference evidence="2" key="1">
    <citation type="journal article" date="2009" name="Genome Res.">
        <title>Comparative genomic analyses of the human fungal pathogens Coccidioides and their relatives.</title>
        <authorList>
            <person name="Sharpton T.J."/>
            <person name="Stajich J.E."/>
            <person name="Rounsley S.D."/>
            <person name="Gardner M.J."/>
            <person name="Wortman J.R."/>
            <person name="Jordar V.S."/>
            <person name="Maiti R."/>
            <person name="Kodira C.D."/>
            <person name="Neafsey D.E."/>
            <person name="Zeng Q."/>
            <person name="Hung C.-Y."/>
            <person name="McMahan C."/>
            <person name="Muszewska A."/>
            <person name="Grynberg M."/>
            <person name="Mandel M.A."/>
            <person name="Kellner E.M."/>
            <person name="Barker B.M."/>
            <person name="Galgiani J.N."/>
            <person name="Orbach M.J."/>
            <person name="Kirkland T.N."/>
            <person name="Cole G.T."/>
            <person name="Henn M.R."/>
            <person name="Birren B.W."/>
            <person name="Taylor J.W."/>
        </authorList>
    </citation>
    <scope>NUCLEOTIDE SEQUENCE [LARGE SCALE GENOMIC DNA]</scope>
    <source>
        <strain evidence="2">UAMH 1704</strain>
    </source>
</reference>
<dbReference type="OMA" id="IEDNHEG"/>
<name>C4JHC8_UNCRE</name>
<dbReference type="RefSeq" id="XP_002543185.1">
    <property type="nucleotide sequence ID" value="XM_002543139.1"/>
</dbReference>
<dbReference type="VEuPathDB" id="FungiDB:UREG_02701"/>
<dbReference type="Proteomes" id="UP000002058">
    <property type="component" value="Unassembled WGS sequence"/>
</dbReference>
<dbReference type="EMBL" id="CH476615">
    <property type="protein sequence ID" value="EEP77852.1"/>
    <property type="molecule type" value="Genomic_DNA"/>
</dbReference>